<dbReference type="EMBL" id="JANBOH010000247">
    <property type="protein sequence ID" value="KAJ1643517.1"/>
    <property type="molecule type" value="Genomic_DNA"/>
</dbReference>
<comment type="caution">
    <text evidence="2">The sequence shown here is derived from an EMBL/GenBank/DDBJ whole genome shotgun (WGS) entry which is preliminary data.</text>
</comment>
<dbReference type="CDD" id="cd05379">
    <property type="entry name" value="CAP_bacterial"/>
    <property type="match status" value="1"/>
</dbReference>
<dbReference type="Gene3D" id="3.40.33.10">
    <property type="entry name" value="CAP"/>
    <property type="match status" value="1"/>
</dbReference>
<organism evidence="2 3">
    <name type="scientific">Coemansia asiatica</name>
    <dbReference type="NCBI Taxonomy" id="1052880"/>
    <lineage>
        <taxon>Eukaryota</taxon>
        <taxon>Fungi</taxon>
        <taxon>Fungi incertae sedis</taxon>
        <taxon>Zoopagomycota</taxon>
        <taxon>Kickxellomycotina</taxon>
        <taxon>Kickxellomycetes</taxon>
        <taxon>Kickxellales</taxon>
        <taxon>Kickxellaceae</taxon>
        <taxon>Coemansia</taxon>
    </lineage>
</organism>
<reference evidence="2" key="1">
    <citation type="submission" date="2022-07" db="EMBL/GenBank/DDBJ databases">
        <title>Phylogenomic reconstructions and comparative analyses of Kickxellomycotina fungi.</title>
        <authorList>
            <person name="Reynolds N.K."/>
            <person name="Stajich J.E."/>
            <person name="Barry K."/>
            <person name="Grigoriev I.V."/>
            <person name="Crous P."/>
            <person name="Smith M.E."/>
        </authorList>
    </citation>
    <scope>NUCLEOTIDE SEQUENCE</scope>
    <source>
        <strain evidence="2">NBRC 105413</strain>
    </source>
</reference>
<proteinExistence type="predicted"/>
<dbReference type="SUPFAM" id="SSF55797">
    <property type="entry name" value="PR-1-like"/>
    <property type="match status" value="1"/>
</dbReference>
<dbReference type="PANTHER" id="PTHR31157">
    <property type="entry name" value="SCP DOMAIN-CONTAINING PROTEIN"/>
    <property type="match status" value="1"/>
</dbReference>
<evidence type="ECO:0000313" key="3">
    <source>
        <dbReference type="Proteomes" id="UP001145021"/>
    </source>
</evidence>
<dbReference type="PANTHER" id="PTHR31157:SF1">
    <property type="entry name" value="SCP DOMAIN-CONTAINING PROTEIN"/>
    <property type="match status" value="1"/>
</dbReference>
<evidence type="ECO:0000259" key="1">
    <source>
        <dbReference type="Pfam" id="PF00188"/>
    </source>
</evidence>
<evidence type="ECO:0000313" key="2">
    <source>
        <dbReference type="EMBL" id="KAJ1643517.1"/>
    </source>
</evidence>
<dbReference type="Proteomes" id="UP001145021">
    <property type="component" value="Unassembled WGS sequence"/>
</dbReference>
<protein>
    <recommendedName>
        <fullName evidence="1">SCP domain-containing protein</fullName>
    </recommendedName>
</protein>
<accession>A0A9W7XFP4</accession>
<keyword evidence="3" id="KW-1185">Reference proteome</keyword>
<dbReference type="AlphaFoldDB" id="A0A9W7XFP4"/>
<dbReference type="Pfam" id="PF00188">
    <property type="entry name" value="CAP"/>
    <property type="match status" value="1"/>
</dbReference>
<gene>
    <name evidence="2" type="ORF">LPJ64_004715</name>
</gene>
<dbReference type="InterPro" id="IPR014044">
    <property type="entry name" value="CAP_dom"/>
</dbReference>
<sequence>MVNKQTPNAPNINYNTAAVTADNWKTGMLDLLNQLRAKYGKVALQLDDRLNYVAGAHSNFQSNIRTMTHNDTLTLAVRIDNMGVKWRSIGENVAVGQKTVDQVMQGWTSSQEHFNNMIGNYDIVGFGMVSNFWTQVFVKSKA</sequence>
<feature type="domain" description="SCP" evidence="1">
    <location>
        <begin position="29"/>
        <end position="131"/>
    </location>
</feature>
<dbReference type="InterPro" id="IPR035940">
    <property type="entry name" value="CAP_sf"/>
</dbReference>
<name>A0A9W7XFP4_9FUNG</name>